<dbReference type="PANTHER" id="PTHR37544">
    <property type="entry name" value="SPRAY-RELATED"/>
    <property type="match status" value="1"/>
</dbReference>
<feature type="compositionally biased region" description="Low complexity" evidence="1">
    <location>
        <begin position="1064"/>
        <end position="1077"/>
    </location>
</feature>
<keyword evidence="2" id="KW-0812">Transmembrane</keyword>
<name>A0ABR3CI36_9PEZI</name>
<accession>A0ABR3CI36</accession>
<dbReference type="EMBL" id="JAJVCZ030000004">
    <property type="protein sequence ID" value="KAL0260294.1"/>
    <property type="molecule type" value="Genomic_DNA"/>
</dbReference>
<dbReference type="Pfam" id="PF11915">
    <property type="entry name" value="DUF3433"/>
    <property type="match status" value="1"/>
</dbReference>
<feature type="transmembrane region" description="Helical" evidence="2">
    <location>
        <begin position="585"/>
        <end position="608"/>
    </location>
</feature>
<dbReference type="Proteomes" id="UP001430584">
    <property type="component" value="Unassembled WGS sequence"/>
</dbReference>
<feature type="compositionally biased region" description="Basic and acidic residues" evidence="1">
    <location>
        <begin position="1050"/>
        <end position="1059"/>
    </location>
</feature>
<sequence>MRYFTDSGKEFDELLALDKPADTSQNLFGQKILSTGLLVLEPTDTVAKGMILLNKAQFDFSHVLVRDQLESNYSTAGAVYNGIHSANLTYPDWTTSDFALEPLEPILSEAPSEVVEYSGQTVGFFPQLSCEPATLKDWIWVDHAPAINATFEAKPCTALERMVLARQTASIIGSSPQTPHSVYYTGDTRPLSCPGGPWYLVTVFALIYGEAGTEATFNYRPSYSTRSIQVSLDRSSRLKSTQVQPLSSEGTPESNNTSKLDPAVLFDAVMNASFSGVLTTPKSESAHRFLNLAALPLLQGVSNVQEPYLQWLMDTQTMIPQVEGAFKGIAVQFAAQDLMRSNSEQANGSILCSQDRLQVKEVPVMVMAVCLILGSLIALSMVYMRPWDVVPREPNSILGIAAILNSSEDFKALLTDPLPVDKKKIPREETIASVLKDGTHTYTVLVPGTSAADRRPDVPKHRSKEIAQWRPLPLQPWAKAGALLLTLLTICSLEVLQQMSDKHHGFAGIDLSNRESGRYAATFVPTLILVGIAALASALNFNITLLSPYRAMRDRPCPPGRCIQANDLGRWPLFQAFQSLRRRHFAACATSFASIIAGFLTIAVSGLYTLETVDKSTDVTLSRSDGFRTEWYGNIYSDGNAAAVLGFISWQNLSYPAWTYDDLAFPSVSVNNNDKSIHELGRSVSVVIPAQRAVLKCTLADPQKTIVMKNTTKPQIFNKDFAMQSEMTKTCTGNKSATPYYFDNYGELSPHDFGAAMSQLTYPLEGLPIAYPNDYLDGVPGPRPGCSSLAFYFGTFGPAPTYLPAAITAFTCTQHIQEVSTRVRLLLPGLEIDASHPPVPDESTARYLLNPLANGSDVFEYPVTYPLHSAFLPTRNGSTFAVPGLDAFYTAVVHGAHGVPAAELVGPANAPRLVDATEKLYGRYMAQVLSLKMREPLNVSDGAAFPQVQGVVTSQELSVVQNDGPKMALQAMLAIMAACGVAAWGMMRTEGLLPHNPCSVAGVAALLVGGGVWADGGAGDDGLGVSRDGGGDQNAGRSREEGEEGEEEGLDRCRRRDGDGAGAGDDASSAGAVSSADTVLGMHRGEGAEEDRQSRYGTAERSGIFPDGVEWMDDDEMARRGILDGKLFSLSRQSGGRFGIEVVGADSQKSA</sequence>
<comment type="caution">
    <text evidence="3">The sequence shown here is derived from an EMBL/GenBank/DDBJ whole genome shotgun (WGS) entry which is preliminary data.</text>
</comment>
<dbReference type="InterPro" id="IPR021840">
    <property type="entry name" value="DUF3433"/>
</dbReference>
<feature type="transmembrane region" description="Helical" evidence="2">
    <location>
        <begin position="519"/>
        <end position="543"/>
    </location>
</feature>
<evidence type="ECO:0000313" key="4">
    <source>
        <dbReference type="Proteomes" id="UP001430584"/>
    </source>
</evidence>
<dbReference type="PANTHER" id="PTHR37544:SF1">
    <property type="entry name" value="PHOSPHORIBOSYLAMINOIMIDAZOLE-SUCCINOCARBOXAMIDE SYNTHASE"/>
    <property type="match status" value="1"/>
</dbReference>
<feature type="compositionally biased region" description="Gly residues" evidence="1">
    <location>
        <begin position="1019"/>
        <end position="1033"/>
    </location>
</feature>
<evidence type="ECO:0000256" key="2">
    <source>
        <dbReference type="SAM" id="Phobius"/>
    </source>
</evidence>
<keyword evidence="2" id="KW-1133">Transmembrane helix</keyword>
<feature type="transmembrane region" description="Helical" evidence="2">
    <location>
        <begin position="362"/>
        <end position="383"/>
    </location>
</feature>
<feature type="compositionally biased region" description="Basic and acidic residues" evidence="1">
    <location>
        <begin position="1083"/>
        <end position="1094"/>
    </location>
</feature>
<protein>
    <submittedName>
        <fullName evidence="3">Uncharacterized protein</fullName>
    </submittedName>
</protein>
<keyword evidence="4" id="KW-1185">Reference proteome</keyword>
<dbReference type="RefSeq" id="XP_066633323.1">
    <property type="nucleotide sequence ID" value="XM_066775442.1"/>
</dbReference>
<evidence type="ECO:0000313" key="3">
    <source>
        <dbReference type="EMBL" id="KAL0260294.1"/>
    </source>
</evidence>
<proteinExistence type="predicted"/>
<dbReference type="GeneID" id="92008065"/>
<organism evidence="3 4">
    <name type="scientific">Diplodia seriata</name>
    <dbReference type="NCBI Taxonomy" id="420778"/>
    <lineage>
        <taxon>Eukaryota</taxon>
        <taxon>Fungi</taxon>
        <taxon>Dikarya</taxon>
        <taxon>Ascomycota</taxon>
        <taxon>Pezizomycotina</taxon>
        <taxon>Dothideomycetes</taxon>
        <taxon>Dothideomycetes incertae sedis</taxon>
        <taxon>Botryosphaeriales</taxon>
        <taxon>Botryosphaeriaceae</taxon>
        <taxon>Diplodia</taxon>
    </lineage>
</organism>
<keyword evidence="2" id="KW-0472">Membrane</keyword>
<gene>
    <name evidence="3" type="ORF">SLS55_003980</name>
</gene>
<feature type="region of interest" description="Disordered" evidence="1">
    <location>
        <begin position="1019"/>
        <end position="1104"/>
    </location>
</feature>
<feature type="region of interest" description="Disordered" evidence="1">
    <location>
        <begin position="235"/>
        <end position="258"/>
    </location>
</feature>
<reference evidence="3 4" key="1">
    <citation type="submission" date="2024-02" db="EMBL/GenBank/DDBJ databases">
        <title>De novo assembly and annotation of 12 fungi associated with fruit tree decline syndrome in Ontario, Canada.</title>
        <authorList>
            <person name="Sulman M."/>
            <person name="Ellouze W."/>
            <person name="Ilyukhin E."/>
        </authorList>
    </citation>
    <scope>NUCLEOTIDE SEQUENCE [LARGE SCALE GENOMIC DNA]</scope>
    <source>
        <strain evidence="3 4">FDS-637</strain>
    </source>
</reference>
<evidence type="ECO:0000256" key="1">
    <source>
        <dbReference type="SAM" id="MobiDB-lite"/>
    </source>
</evidence>